<name>A0A9P4UVA3_9PLEO</name>
<evidence type="ECO:0000313" key="2">
    <source>
        <dbReference type="Proteomes" id="UP000799444"/>
    </source>
</evidence>
<sequence>MTCKLIHFRFHCAVFAMRASLLGLVLTCLSTNVLMLPSALVAGPKIVVPERIPSGSTGVTTLEKLEKCVSVLQGVCLNGVKGDPNARDEALRTIVSQLRDQTERKFKLDMTHSRTINLGSVGEWEANTFFTDRVPQLQSATIASLDLGNALEQLNDLCCRAVLSLVLGNVNSWLPNCIATMQFKEPPPKSYQEGAVAIEFRKKQ</sequence>
<accession>A0A9P4UVA3</accession>
<gene>
    <name evidence="1" type="ORF">EJ04DRAFT_557868</name>
</gene>
<dbReference type="EMBL" id="ML996417">
    <property type="protein sequence ID" value="KAF2726646.1"/>
    <property type="molecule type" value="Genomic_DNA"/>
</dbReference>
<dbReference type="Proteomes" id="UP000799444">
    <property type="component" value="Unassembled WGS sequence"/>
</dbReference>
<dbReference type="OrthoDB" id="3731392at2759"/>
<comment type="caution">
    <text evidence="1">The sequence shown here is derived from an EMBL/GenBank/DDBJ whole genome shotgun (WGS) entry which is preliminary data.</text>
</comment>
<proteinExistence type="predicted"/>
<keyword evidence="2" id="KW-1185">Reference proteome</keyword>
<evidence type="ECO:0000313" key="1">
    <source>
        <dbReference type="EMBL" id="KAF2726646.1"/>
    </source>
</evidence>
<protein>
    <submittedName>
        <fullName evidence="1">Uncharacterized protein</fullName>
    </submittedName>
</protein>
<reference evidence="1" key="1">
    <citation type="journal article" date="2020" name="Stud. Mycol.">
        <title>101 Dothideomycetes genomes: a test case for predicting lifestyles and emergence of pathogens.</title>
        <authorList>
            <person name="Haridas S."/>
            <person name="Albert R."/>
            <person name="Binder M."/>
            <person name="Bloem J."/>
            <person name="Labutti K."/>
            <person name="Salamov A."/>
            <person name="Andreopoulos B."/>
            <person name="Baker S."/>
            <person name="Barry K."/>
            <person name="Bills G."/>
            <person name="Bluhm B."/>
            <person name="Cannon C."/>
            <person name="Castanera R."/>
            <person name="Culley D."/>
            <person name="Daum C."/>
            <person name="Ezra D."/>
            <person name="Gonzalez J."/>
            <person name="Henrissat B."/>
            <person name="Kuo A."/>
            <person name="Liang C."/>
            <person name="Lipzen A."/>
            <person name="Lutzoni F."/>
            <person name="Magnuson J."/>
            <person name="Mondo S."/>
            <person name="Nolan M."/>
            <person name="Ohm R."/>
            <person name="Pangilinan J."/>
            <person name="Park H.-J."/>
            <person name="Ramirez L."/>
            <person name="Alfaro M."/>
            <person name="Sun H."/>
            <person name="Tritt A."/>
            <person name="Yoshinaga Y."/>
            <person name="Zwiers L.-H."/>
            <person name="Turgeon B."/>
            <person name="Goodwin S."/>
            <person name="Spatafora J."/>
            <person name="Crous P."/>
            <person name="Grigoriev I."/>
        </authorList>
    </citation>
    <scope>NUCLEOTIDE SEQUENCE</scope>
    <source>
        <strain evidence="1">CBS 125425</strain>
    </source>
</reference>
<organism evidence="1 2">
    <name type="scientific">Polyplosphaeria fusca</name>
    <dbReference type="NCBI Taxonomy" id="682080"/>
    <lineage>
        <taxon>Eukaryota</taxon>
        <taxon>Fungi</taxon>
        <taxon>Dikarya</taxon>
        <taxon>Ascomycota</taxon>
        <taxon>Pezizomycotina</taxon>
        <taxon>Dothideomycetes</taxon>
        <taxon>Pleosporomycetidae</taxon>
        <taxon>Pleosporales</taxon>
        <taxon>Tetraplosphaeriaceae</taxon>
        <taxon>Polyplosphaeria</taxon>
    </lineage>
</organism>
<dbReference type="AlphaFoldDB" id="A0A9P4UVA3"/>